<organism evidence="1 2">
    <name type="scientific">Testicularia cyperi</name>
    <dbReference type="NCBI Taxonomy" id="1882483"/>
    <lineage>
        <taxon>Eukaryota</taxon>
        <taxon>Fungi</taxon>
        <taxon>Dikarya</taxon>
        <taxon>Basidiomycota</taxon>
        <taxon>Ustilaginomycotina</taxon>
        <taxon>Ustilaginomycetes</taxon>
        <taxon>Ustilaginales</taxon>
        <taxon>Anthracoideaceae</taxon>
        <taxon>Testicularia</taxon>
    </lineage>
</organism>
<keyword evidence="2" id="KW-1185">Reference proteome</keyword>
<protein>
    <submittedName>
        <fullName evidence="1">Uncharacterized protein</fullName>
    </submittedName>
</protein>
<name>A0A317XLN6_9BASI</name>
<sequence>MSSTIPATGPTGQRILSNREADTLMKQQKAKALKECKAQMEGPRSRRFPTVFAFSKSTPSFTSNTDLKVPEKTAMLTSPYLAPRIPLLANVTRSTSEETLEREKQLFLQNARASSTDAHSV</sequence>
<proteinExistence type="predicted"/>
<dbReference type="InParanoid" id="A0A317XLN6"/>
<accession>A0A317XLN6</accession>
<evidence type="ECO:0000313" key="1">
    <source>
        <dbReference type="EMBL" id="PWY98981.1"/>
    </source>
</evidence>
<dbReference type="EMBL" id="KZ819196">
    <property type="protein sequence ID" value="PWY98981.1"/>
    <property type="molecule type" value="Genomic_DNA"/>
</dbReference>
<dbReference type="Proteomes" id="UP000246740">
    <property type="component" value="Unassembled WGS sequence"/>
</dbReference>
<dbReference type="OrthoDB" id="6224010at2759"/>
<dbReference type="AlphaFoldDB" id="A0A317XLN6"/>
<reference evidence="1 2" key="1">
    <citation type="journal article" date="2018" name="Mol. Biol. Evol.">
        <title>Broad Genomic Sampling Reveals a Smut Pathogenic Ancestry of the Fungal Clade Ustilaginomycotina.</title>
        <authorList>
            <person name="Kijpornyongpan T."/>
            <person name="Mondo S.J."/>
            <person name="Barry K."/>
            <person name="Sandor L."/>
            <person name="Lee J."/>
            <person name="Lipzen A."/>
            <person name="Pangilinan J."/>
            <person name="LaButti K."/>
            <person name="Hainaut M."/>
            <person name="Henrissat B."/>
            <person name="Grigoriev I.V."/>
            <person name="Spatafora J.W."/>
            <person name="Aime M.C."/>
        </authorList>
    </citation>
    <scope>NUCLEOTIDE SEQUENCE [LARGE SCALE GENOMIC DNA]</scope>
    <source>
        <strain evidence="1 2">MCA 3645</strain>
    </source>
</reference>
<dbReference type="STRING" id="1882483.A0A317XLN6"/>
<gene>
    <name evidence="1" type="ORF">BCV70DRAFT_217954</name>
</gene>
<evidence type="ECO:0000313" key="2">
    <source>
        <dbReference type="Proteomes" id="UP000246740"/>
    </source>
</evidence>